<dbReference type="Proteomes" id="UP000492821">
    <property type="component" value="Unassembled WGS sequence"/>
</dbReference>
<keyword evidence="2" id="KW-0472">Membrane</keyword>
<accession>A0A7E4VTY5</accession>
<feature type="region of interest" description="Disordered" evidence="1">
    <location>
        <begin position="89"/>
        <end position="116"/>
    </location>
</feature>
<dbReference type="AlphaFoldDB" id="A0A7E4VTY5"/>
<keyword evidence="2" id="KW-1133">Transmembrane helix</keyword>
<sequence length="174" mass="20068">MVKFYVSLSSIYCFISILFVLLPAFYAKPMWSSYISPSQNARRLSPAFAHALFPAAWAAKYGMVPIIQKDLLTDLKRLSQKALEYRRKWQRKHPESQESKSSPVIVNLDKPKQDGPTKEAYELAKLQLRDCVYIRTGCADPQRIDNARAYLDSVQTFIPSSHVLSPYPQRRLRK</sequence>
<organism evidence="3 4">
    <name type="scientific">Panagrellus redivivus</name>
    <name type="common">Microworm</name>
    <dbReference type="NCBI Taxonomy" id="6233"/>
    <lineage>
        <taxon>Eukaryota</taxon>
        <taxon>Metazoa</taxon>
        <taxon>Ecdysozoa</taxon>
        <taxon>Nematoda</taxon>
        <taxon>Chromadorea</taxon>
        <taxon>Rhabditida</taxon>
        <taxon>Tylenchina</taxon>
        <taxon>Panagrolaimomorpha</taxon>
        <taxon>Panagrolaimoidea</taxon>
        <taxon>Panagrolaimidae</taxon>
        <taxon>Panagrellus</taxon>
    </lineage>
</organism>
<feature type="transmembrane region" description="Helical" evidence="2">
    <location>
        <begin position="7"/>
        <end position="27"/>
    </location>
</feature>
<evidence type="ECO:0000256" key="2">
    <source>
        <dbReference type="SAM" id="Phobius"/>
    </source>
</evidence>
<reference evidence="4" key="2">
    <citation type="submission" date="2020-10" db="UniProtKB">
        <authorList>
            <consortium name="WormBaseParasite"/>
        </authorList>
    </citation>
    <scope>IDENTIFICATION</scope>
</reference>
<name>A0A7E4VTY5_PANRE</name>
<dbReference type="WBParaSite" id="Pan_g2755.t1">
    <property type="protein sequence ID" value="Pan_g2755.t1"/>
    <property type="gene ID" value="Pan_g2755"/>
</dbReference>
<evidence type="ECO:0000256" key="1">
    <source>
        <dbReference type="SAM" id="MobiDB-lite"/>
    </source>
</evidence>
<evidence type="ECO:0000313" key="3">
    <source>
        <dbReference type="Proteomes" id="UP000492821"/>
    </source>
</evidence>
<keyword evidence="2" id="KW-0812">Transmembrane</keyword>
<evidence type="ECO:0000313" key="4">
    <source>
        <dbReference type="WBParaSite" id="Pan_g2755.t1"/>
    </source>
</evidence>
<feature type="compositionally biased region" description="Basic and acidic residues" evidence="1">
    <location>
        <begin position="89"/>
        <end position="98"/>
    </location>
</feature>
<protein>
    <submittedName>
        <fullName evidence="4">DUF4168 domain-containing protein</fullName>
    </submittedName>
</protein>
<proteinExistence type="predicted"/>
<reference evidence="3" key="1">
    <citation type="journal article" date="2013" name="Genetics">
        <title>The draft genome and transcriptome of Panagrellus redivivus are shaped by the harsh demands of a free-living lifestyle.</title>
        <authorList>
            <person name="Srinivasan J."/>
            <person name="Dillman A.R."/>
            <person name="Macchietto M.G."/>
            <person name="Heikkinen L."/>
            <person name="Lakso M."/>
            <person name="Fracchia K.M."/>
            <person name="Antoshechkin I."/>
            <person name="Mortazavi A."/>
            <person name="Wong G."/>
            <person name="Sternberg P.W."/>
        </authorList>
    </citation>
    <scope>NUCLEOTIDE SEQUENCE [LARGE SCALE GENOMIC DNA]</scope>
    <source>
        <strain evidence="3">MT8872</strain>
    </source>
</reference>
<keyword evidence="3" id="KW-1185">Reference proteome</keyword>